<dbReference type="InterPro" id="IPR011006">
    <property type="entry name" value="CheY-like_superfamily"/>
</dbReference>
<gene>
    <name evidence="3" type="ORF">EDD28_3122</name>
</gene>
<proteinExistence type="predicted"/>
<dbReference type="Proteomes" id="UP000275356">
    <property type="component" value="Unassembled WGS sequence"/>
</dbReference>
<evidence type="ECO:0000256" key="1">
    <source>
        <dbReference type="PROSITE-ProRule" id="PRU00169"/>
    </source>
</evidence>
<dbReference type="Gene3D" id="3.40.50.2300">
    <property type="match status" value="1"/>
</dbReference>
<dbReference type="AlphaFoldDB" id="A0A3N2D1N6"/>
<feature type="modified residue" description="4-aspartylphosphate" evidence="1">
    <location>
        <position position="89"/>
    </location>
</feature>
<comment type="caution">
    <text evidence="3">The sequence shown here is derived from an EMBL/GenBank/DDBJ whole genome shotgun (WGS) entry which is preliminary data.</text>
</comment>
<organism evidence="3 4">
    <name type="scientific">Salana multivorans</name>
    <dbReference type="NCBI Taxonomy" id="120377"/>
    <lineage>
        <taxon>Bacteria</taxon>
        <taxon>Bacillati</taxon>
        <taxon>Actinomycetota</taxon>
        <taxon>Actinomycetes</taxon>
        <taxon>Micrococcales</taxon>
        <taxon>Beutenbergiaceae</taxon>
        <taxon>Salana</taxon>
    </lineage>
</organism>
<dbReference type="SUPFAM" id="SSF52172">
    <property type="entry name" value="CheY-like"/>
    <property type="match status" value="1"/>
</dbReference>
<feature type="domain" description="Response regulatory" evidence="2">
    <location>
        <begin position="34"/>
        <end position="153"/>
    </location>
</feature>
<name>A0A3N2D1N6_9MICO</name>
<protein>
    <submittedName>
        <fullName evidence="3">Response regulator receiver protein</fullName>
    </submittedName>
</protein>
<evidence type="ECO:0000313" key="3">
    <source>
        <dbReference type="EMBL" id="ROR93700.1"/>
    </source>
</evidence>
<dbReference type="RefSeq" id="WP_245968114.1">
    <property type="nucleotide sequence ID" value="NZ_RKHQ01000002.1"/>
</dbReference>
<accession>A0A3N2D1N6</accession>
<sequence length="159" mass="16669">MATDSAAAPTAPTALAVPARGTQSFPDAAPTTARVLLYSDDVDTRATVRRGVGRRASKDTAFIEWTEVATAETLFNQIAAGGYDLAIIDGETAKVGGFGLARQLKDSYFDAPPVLLLIARQQDAWLAAWSQADGVVPHPYVPEDLADAVAGLLREAPGS</sequence>
<dbReference type="SMART" id="SM00448">
    <property type="entry name" value="REC"/>
    <property type="match status" value="1"/>
</dbReference>
<dbReference type="GO" id="GO:0000160">
    <property type="term" value="P:phosphorelay signal transduction system"/>
    <property type="evidence" value="ECO:0007669"/>
    <property type="project" value="InterPro"/>
</dbReference>
<keyword evidence="4" id="KW-1185">Reference proteome</keyword>
<dbReference type="PROSITE" id="PS50110">
    <property type="entry name" value="RESPONSE_REGULATORY"/>
    <property type="match status" value="1"/>
</dbReference>
<keyword evidence="1" id="KW-0597">Phosphoprotein</keyword>
<reference evidence="3 4" key="1">
    <citation type="submission" date="2018-11" db="EMBL/GenBank/DDBJ databases">
        <title>Sequencing the genomes of 1000 actinobacteria strains.</title>
        <authorList>
            <person name="Klenk H.-P."/>
        </authorList>
    </citation>
    <scope>NUCLEOTIDE SEQUENCE [LARGE SCALE GENOMIC DNA]</scope>
    <source>
        <strain evidence="3 4">DSM 13521</strain>
    </source>
</reference>
<dbReference type="EMBL" id="RKHQ01000002">
    <property type="protein sequence ID" value="ROR93700.1"/>
    <property type="molecule type" value="Genomic_DNA"/>
</dbReference>
<evidence type="ECO:0000259" key="2">
    <source>
        <dbReference type="PROSITE" id="PS50110"/>
    </source>
</evidence>
<evidence type="ECO:0000313" key="4">
    <source>
        <dbReference type="Proteomes" id="UP000275356"/>
    </source>
</evidence>
<dbReference type="InterPro" id="IPR001789">
    <property type="entry name" value="Sig_transdc_resp-reg_receiver"/>
</dbReference>